<evidence type="ECO:0000313" key="8">
    <source>
        <dbReference type="EMBL" id="WFM84193.1"/>
    </source>
</evidence>
<keyword evidence="9" id="KW-1185">Reference proteome</keyword>
<dbReference type="Gene3D" id="3.40.50.2300">
    <property type="match status" value="2"/>
</dbReference>
<dbReference type="InterPro" id="IPR050957">
    <property type="entry name" value="BMP_lipoprotein"/>
</dbReference>
<gene>
    <name evidence="8" type="ORF">P7079_02455</name>
</gene>
<organism evidence="8 9">
    <name type="scientific">Arcanobacterium canis</name>
    <dbReference type="NCBI Taxonomy" id="999183"/>
    <lineage>
        <taxon>Bacteria</taxon>
        <taxon>Bacillati</taxon>
        <taxon>Actinomycetota</taxon>
        <taxon>Actinomycetes</taxon>
        <taxon>Actinomycetales</taxon>
        <taxon>Actinomycetaceae</taxon>
        <taxon>Arcanobacterium</taxon>
    </lineage>
</organism>
<keyword evidence="6" id="KW-0449">Lipoprotein</keyword>
<accession>A0ABY8G1S0</accession>
<dbReference type="EMBL" id="CP121208">
    <property type="protein sequence ID" value="WFM84193.1"/>
    <property type="molecule type" value="Genomic_DNA"/>
</dbReference>
<feature type="domain" description="ABC transporter substrate-binding protein PnrA-like" evidence="7">
    <location>
        <begin position="54"/>
        <end position="364"/>
    </location>
</feature>
<evidence type="ECO:0000256" key="2">
    <source>
        <dbReference type="ARBA" id="ARBA00008610"/>
    </source>
</evidence>
<evidence type="ECO:0000256" key="1">
    <source>
        <dbReference type="ARBA" id="ARBA00004193"/>
    </source>
</evidence>
<dbReference type="Pfam" id="PF02608">
    <property type="entry name" value="Bmp"/>
    <property type="match status" value="1"/>
</dbReference>
<evidence type="ECO:0000313" key="9">
    <source>
        <dbReference type="Proteomes" id="UP001215216"/>
    </source>
</evidence>
<proteinExistence type="inferred from homology"/>
<dbReference type="InterPro" id="IPR003760">
    <property type="entry name" value="PnrA-like"/>
</dbReference>
<evidence type="ECO:0000256" key="6">
    <source>
        <dbReference type="ARBA" id="ARBA00023288"/>
    </source>
</evidence>
<evidence type="ECO:0000256" key="5">
    <source>
        <dbReference type="ARBA" id="ARBA00023136"/>
    </source>
</evidence>
<keyword evidence="5" id="KW-0472">Membrane</keyword>
<evidence type="ECO:0000256" key="3">
    <source>
        <dbReference type="ARBA" id="ARBA00022475"/>
    </source>
</evidence>
<dbReference type="PANTHER" id="PTHR34296:SF2">
    <property type="entry name" value="ABC TRANSPORTER GUANOSINE-BINDING PROTEIN NUPN"/>
    <property type="match status" value="1"/>
</dbReference>
<comment type="similarity">
    <text evidence="2">Belongs to the BMP lipoprotein family.</text>
</comment>
<dbReference type="PANTHER" id="PTHR34296">
    <property type="entry name" value="TRANSCRIPTIONAL ACTIVATOR PROTEIN MED"/>
    <property type="match status" value="1"/>
</dbReference>
<protein>
    <submittedName>
        <fullName evidence="8">BMP family ABC transporter substrate-binding protein</fullName>
    </submittedName>
</protein>
<dbReference type="InterPro" id="IPR028082">
    <property type="entry name" value="Peripla_BP_I"/>
</dbReference>
<evidence type="ECO:0000259" key="7">
    <source>
        <dbReference type="Pfam" id="PF02608"/>
    </source>
</evidence>
<dbReference type="SUPFAM" id="SSF53822">
    <property type="entry name" value="Periplasmic binding protein-like I"/>
    <property type="match status" value="1"/>
</dbReference>
<dbReference type="CDD" id="cd06354">
    <property type="entry name" value="PBP1_PrnA-like"/>
    <property type="match status" value="1"/>
</dbReference>
<keyword evidence="3" id="KW-1003">Cell membrane</keyword>
<reference evidence="8 9" key="1">
    <citation type="submission" date="2023-03" db="EMBL/GenBank/DDBJ databases">
        <title>Complete genome of Arcanobacterium canis strain DSM 25104 isolated in 2010 from a canine otitis externa in Germany.</title>
        <authorList>
            <person name="Borowiak M."/>
            <person name="Kreitlow A."/>
            <person name="Malorny B."/>
            <person name="Laemmler C."/>
            <person name="Prenger-Berninghoff E."/>
            <person name="Ploetz M."/>
            <person name="Abdulmawjood A."/>
        </authorList>
    </citation>
    <scope>NUCLEOTIDE SEQUENCE [LARGE SCALE GENOMIC DNA]</scope>
    <source>
        <strain evidence="8 9">DSM 25104</strain>
    </source>
</reference>
<evidence type="ECO:0000256" key="4">
    <source>
        <dbReference type="ARBA" id="ARBA00022729"/>
    </source>
</evidence>
<sequence length="372" mass="39257">MRGTDHRETHVKSKLTSLLAVAASATLLLSACGGASTGKNAKGGDASNFKACLVSDAGGWDDHSFNESAFVGLKQAEKDLKVQINTAESKQSTDYKPNVEKMVDDGCKMIIGVGFNLNDAILKVAQSTKDLEFGLIDSVFTEGGKPVEIDNGRPLLFNTQEAAYLAGYVAAGMTKTGKVATFGGIQIPSVTIFMDGFADGVKAYNKDAGKDVQLLGWDKDAQKGAFTNSFDDQNKGKQQTQQFLDQGADIVMPVAGPVGLGAAAAVKAKAGAMFVGVDSDWFEAVPDYKDIVLTSVKKEIAASVVDTVKQGVDGKFSNAPYIGDLKNGGVSLAPFHDFDSKVPADLKAKVKELEEKIKSGELKIESPAANKK</sequence>
<keyword evidence="4" id="KW-0732">Signal</keyword>
<name>A0ABY8G1S0_9ACTO</name>
<dbReference type="PROSITE" id="PS51257">
    <property type="entry name" value="PROKAR_LIPOPROTEIN"/>
    <property type="match status" value="1"/>
</dbReference>
<dbReference type="Proteomes" id="UP001215216">
    <property type="component" value="Chromosome"/>
</dbReference>
<comment type="subcellular location">
    <subcellularLocation>
        <location evidence="1">Cell membrane</location>
        <topology evidence="1">Lipid-anchor</topology>
    </subcellularLocation>
</comment>